<dbReference type="InterPro" id="IPR027417">
    <property type="entry name" value="P-loop_NTPase"/>
</dbReference>
<dbReference type="VEuPathDB" id="FungiDB:Z519_05725"/>
<dbReference type="SUPFAM" id="SSF52540">
    <property type="entry name" value="P-loop containing nucleoside triphosphate hydrolases"/>
    <property type="match status" value="1"/>
</dbReference>
<proteinExistence type="predicted"/>
<dbReference type="Gene3D" id="3.40.50.300">
    <property type="entry name" value="P-loop containing nucleotide triphosphate hydrolases"/>
    <property type="match status" value="1"/>
</dbReference>
<dbReference type="PANTHER" id="PTHR36978">
    <property type="entry name" value="P-LOOP CONTAINING NUCLEOTIDE TRIPHOSPHATE HYDROLASE"/>
    <property type="match status" value="1"/>
</dbReference>
<dbReference type="InterPro" id="IPR040632">
    <property type="entry name" value="Sulfotransfer_4"/>
</dbReference>
<evidence type="ECO:0000313" key="2">
    <source>
        <dbReference type="Proteomes" id="UP000053789"/>
    </source>
</evidence>
<dbReference type="OrthoDB" id="408152at2759"/>
<sequence length="280" mass="32513">MSRRIDRIPENPSSLKVKLVVASCSRTATLGVYQALKTLGYKPYHMYEMAVYGGDTHWEIMMQGFRAQHDRWSGIQRYTKREFDKWFAGYDAIVEIPSYFDTACLEAYLEDPEVKFILTERTPQSWARSFNGFVGKIVTGVESPPMNILRHFNRTLNYFCLLNIDCYDYWSDCSRLKDARNQEYLMRNYEHYIRSVKRLIPSDRILVVKIEDGLGWEQICPFLGKEAPKGVEYPRGVEHEDVKDRVLLPLLRNAAMKLALTVMVPIALGVGAWWKWSGSS</sequence>
<dbReference type="EMBL" id="KN846987">
    <property type="protein sequence ID" value="KIW93120.1"/>
    <property type="molecule type" value="Genomic_DNA"/>
</dbReference>
<evidence type="ECO:0008006" key="3">
    <source>
        <dbReference type="Google" id="ProtNLM"/>
    </source>
</evidence>
<dbReference type="RefSeq" id="XP_016619789.1">
    <property type="nucleotide sequence ID" value="XM_016763465.1"/>
</dbReference>
<dbReference type="AlphaFoldDB" id="A0A0D2HQL6"/>
<keyword evidence="2" id="KW-1185">Reference proteome</keyword>
<organism evidence="1 2">
    <name type="scientific">Cladophialophora bantiana (strain ATCC 10958 / CBS 173.52 / CDC B-1940 / NIH 8579)</name>
    <name type="common">Xylohypha bantiana</name>
    <dbReference type="NCBI Taxonomy" id="1442370"/>
    <lineage>
        <taxon>Eukaryota</taxon>
        <taxon>Fungi</taxon>
        <taxon>Dikarya</taxon>
        <taxon>Ascomycota</taxon>
        <taxon>Pezizomycotina</taxon>
        <taxon>Eurotiomycetes</taxon>
        <taxon>Chaetothyriomycetidae</taxon>
        <taxon>Chaetothyriales</taxon>
        <taxon>Herpotrichiellaceae</taxon>
        <taxon>Cladophialophora</taxon>
    </lineage>
</organism>
<dbReference type="Proteomes" id="UP000053789">
    <property type="component" value="Unassembled WGS sequence"/>
</dbReference>
<name>A0A0D2HQL6_CLAB1</name>
<accession>A0A0D2HQL6</accession>
<evidence type="ECO:0000313" key="1">
    <source>
        <dbReference type="EMBL" id="KIW93120.1"/>
    </source>
</evidence>
<dbReference type="PANTHER" id="PTHR36978:SF4">
    <property type="entry name" value="P-LOOP CONTAINING NUCLEOSIDE TRIPHOSPHATE HYDROLASE PROTEIN"/>
    <property type="match status" value="1"/>
</dbReference>
<dbReference type="HOGENOM" id="CLU_061199_0_1_1"/>
<reference evidence="1" key="1">
    <citation type="submission" date="2015-01" db="EMBL/GenBank/DDBJ databases">
        <title>The Genome Sequence of Cladophialophora bantiana CBS 173.52.</title>
        <authorList>
            <consortium name="The Broad Institute Genomics Platform"/>
            <person name="Cuomo C."/>
            <person name="de Hoog S."/>
            <person name="Gorbushina A."/>
            <person name="Stielow B."/>
            <person name="Teixiera M."/>
            <person name="Abouelleil A."/>
            <person name="Chapman S.B."/>
            <person name="Priest M."/>
            <person name="Young S.K."/>
            <person name="Wortman J."/>
            <person name="Nusbaum C."/>
            <person name="Birren B."/>
        </authorList>
    </citation>
    <scope>NUCLEOTIDE SEQUENCE [LARGE SCALE GENOMIC DNA]</scope>
    <source>
        <strain evidence="1">CBS 173.52</strain>
    </source>
</reference>
<protein>
    <recommendedName>
        <fullName evidence="3">Sulfotransferase domain-containing protein</fullName>
    </recommendedName>
</protein>
<dbReference type="GeneID" id="27698653"/>
<gene>
    <name evidence="1" type="ORF">Z519_05725</name>
</gene>
<dbReference type="Pfam" id="PF17784">
    <property type="entry name" value="Sulfotransfer_4"/>
    <property type="match status" value="1"/>
</dbReference>